<reference evidence="2 3" key="1">
    <citation type="submission" date="2024-05" db="EMBL/GenBank/DDBJ databases">
        <authorList>
            <person name="Wallberg A."/>
        </authorList>
    </citation>
    <scope>NUCLEOTIDE SEQUENCE [LARGE SCALE GENOMIC DNA]</scope>
</reference>
<evidence type="ECO:0000313" key="2">
    <source>
        <dbReference type="EMBL" id="CAL4186146.1"/>
    </source>
</evidence>
<protein>
    <submittedName>
        <fullName evidence="2">Uncharacterized protein</fullName>
    </submittedName>
</protein>
<organism evidence="2 3">
    <name type="scientific">Meganyctiphanes norvegica</name>
    <name type="common">Northern krill</name>
    <name type="synonym">Thysanopoda norvegica</name>
    <dbReference type="NCBI Taxonomy" id="48144"/>
    <lineage>
        <taxon>Eukaryota</taxon>
        <taxon>Metazoa</taxon>
        <taxon>Ecdysozoa</taxon>
        <taxon>Arthropoda</taxon>
        <taxon>Crustacea</taxon>
        <taxon>Multicrustacea</taxon>
        <taxon>Malacostraca</taxon>
        <taxon>Eumalacostraca</taxon>
        <taxon>Eucarida</taxon>
        <taxon>Euphausiacea</taxon>
        <taxon>Euphausiidae</taxon>
        <taxon>Meganyctiphanes</taxon>
    </lineage>
</organism>
<feature type="transmembrane region" description="Helical" evidence="1">
    <location>
        <begin position="52"/>
        <end position="70"/>
    </location>
</feature>
<keyword evidence="1" id="KW-1133">Transmembrane helix</keyword>
<evidence type="ECO:0000256" key="1">
    <source>
        <dbReference type="SAM" id="Phobius"/>
    </source>
</evidence>
<name>A0AAV2SCW1_MEGNR</name>
<dbReference type="EMBL" id="CAXKWB010063082">
    <property type="protein sequence ID" value="CAL4186146.1"/>
    <property type="molecule type" value="Genomic_DNA"/>
</dbReference>
<keyword evidence="3" id="KW-1185">Reference proteome</keyword>
<proteinExistence type="predicted"/>
<sequence length="107" mass="12539">MPKKGPKNLCLEWAWRLKNNSTLSCCVHLQNTIGTNFMVLSVELHSQSSCQLQAWVFVTIFGMFFNFFFLEDYSLEPLEKFEIPEPKIKPTKMHNFGFRDLRLLSGF</sequence>
<gene>
    <name evidence="2" type="ORF">MNOR_LOCUS36024</name>
</gene>
<accession>A0AAV2SCW1</accession>
<keyword evidence="1" id="KW-0472">Membrane</keyword>
<keyword evidence="1" id="KW-0812">Transmembrane</keyword>
<dbReference type="AlphaFoldDB" id="A0AAV2SCW1"/>
<comment type="caution">
    <text evidence="2">The sequence shown here is derived from an EMBL/GenBank/DDBJ whole genome shotgun (WGS) entry which is preliminary data.</text>
</comment>
<evidence type="ECO:0000313" key="3">
    <source>
        <dbReference type="Proteomes" id="UP001497623"/>
    </source>
</evidence>
<dbReference type="Proteomes" id="UP001497623">
    <property type="component" value="Unassembled WGS sequence"/>
</dbReference>